<organism evidence="1 2">
    <name type="scientific">Dendrolimus kikuchii</name>
    <dbReference type="NCBI Taxonomy" id="765133"/>
    <lineage>
        <taxon>Eukaryota</taxon>
        <taxon>Metazoa</taxon>
        <taxon>Ecdysozoa</taxon>
        <taxon>Arthropoda</taxon>
        <taxon>Hexapoda</taxon>
        <taxon>Insecta</taxon>
        <taxon>Pterygota</taxon>
        <taxon>Neoptera</taxon>
        <taxon>Endopterygota</taxon>
        <taxon>Lepidoptera</taxon>
        <taxon>Glossata</taxon>
        <taxon>Ditrysia</taxon>
        <taxon>Bombycoidea</taxon>
        <taxon>Lasiocampidae</taxon>
        <taxon>Dendrolimus</taxon>
    </lineage>
</organism>
<sequence>MAAAVNIDNNINVSSFFGGSQPKEYIYEDEQCFAFDEDYEDRQAPIHFLVVPKKIIPRLVQASEEDEKLLGHILLVAKDLAIQKGLHKNGYHLMLHDDHLKKKLKAVHVFGRALHHMIWPVGPGCRL</sequence>
<comment type="caution">
    <text evidence="1">The sequence shown here is derived from an EMBL/GenBank/DDBJ whole genome shotgun (WGS) entry which is preliminary data.</text>
</comment>
<dbReference type="EMBL" id="CM034414">
    <property type="protein sequence ID" value="KAJ0170293.1"/>
    <property type="molecule type" value="Genomic_DNA"/>
</dbReference>
<name>A0ACC1CFJ2_9NEOP</name>
<keyword evidence="2" id="KW-1185">Reference proteome</keyword>
<gene>
    <name evidence="1" type="ORF">K1T71_014221</name>
</gene>
<proteinExistence type="predicted"/>
<reference evidence="1 2" key="1">
    <citation type="journal article" date="2021" name="Front. Genet.">
        <title>Chromosome-Level Genome Assembly Reveals Significant Gene Expansion in the Toll and IMD Signaling Pathways of Dendrolimus kikuchii.</title>
        <authorList>
            <person name="Zhou J."/>
            <person name="Wu P."/>
            <person name="Xiong Z."/>
            <person name="Liu N."/>
            <person name="Zhao N."/>
            <person name="Ji M."/>
            <person name="Qiu Y."/>
            <person name="Yang B."/>
        </authorList>
    </citation>
    <scope>NUCLEOTIDE SEQUENCE [LARGE SCALE GENOMIC DNA]</scope>
    <source>
        <strain evidence="1">Ann1</strain>
    </source>
</reference>
<protein>
    <submittedName>
        <fullName evidence="1">Uncharacterized protein</fullName>
    </submittedName>
</protein>
<accession>A0ACC1CFJ2</accession>
<dbReference type="Proteomes" id="UP000824533">
    <property type="component" value="Linkage Group LG28"/>
</dbReference>
<evidence type="ECO:0000313" key="2">
    <source>
        <dbReference type="Proteomes" id="UP000824533"/>
    </source>
</evidence>
<evidence type="ECO:0000313" key="1">
    <source>
        <dbReference type="EMBL" id="KAJ0170293.1"/>
    </source>
</evidence>